<feature type="region of interest" description="Disordered" evidence="1">
    <location>
        <begin position="30"/>
        <end position="74"/>
    </location>
</feature>
<dbReference type="RefSeq" id="XP_005817894.1">
    <property type="nucleotide sequence ID" value="XM_005817837.1"/>
</dbReference>
<evidence type="ECO:0000313" key="3">
    <source>
        <dbReference type="EnsemblProtists" id="EKX30914"/>
    </source>
</evidence>
<dbReference type="HOGENOM" id="CLU_2488168_0_0_1"/>
<evidence type="ECO:0000313" key="2">
    <source>
        <dbReference type="EMBL" id="EKX30914.1"/>
    </source>
</evidence>
<evidence type="ECO:0000256" key="1">
    <source>
        <dbReference type="SAM" id="MobiDB-lite"/>
    </source>
</evidence>
<feature type="compositionally biased region" description="Basic and acidic residues" evidence="1">
    <location>
        <begin position="43"/>
        <end position="53"/>
    </location>
</feature>
<dbReference type="EnsemblProtists" id="EKX30914">
    <property type="protein sequence ID" value="EKX30914"/>
    <property type="gene ID" value="GUITHDRAFT_122876"/>
</dbReference>
<reference evidence="4" key="2">
    <citation type="submission" date="2012-11" db="EMBL/GenBank/DDBJ databases">
        <authorList>
            <person name="Kuo A."/>
            <person name="Curtis B.A."/>
            <person name="Tanifuji G."/>
            <person name="Burki F."/>
            <person name="Gruber A."/>
            <person name="Irimia M."/>
            <person name="Maruyama S."/>
            <person name="Arias M.C."/>
            <person name="Ball S.G."/>
            <person name="Gile G.H."/>
            <person name="Hirakawa Y."/>
            <person name="Hopkins J.F."/>
            <person name="Rensing S.A."/>
            <person name="Schmutz J."/>
            <person name="Symeonidi A."/>
            <person name="Elias M."/>
            <person name="Eveleigh R.J."/>
            <person name="Herman E.K."/>
            <person name="Klute M.J."/>
            <person name="Nakayama T."/>
            <person name="Obornik M."/>
            <person name="Reyes-Prieto A."/>
            <person name="Armbrust E.V."/>
            <person name="Aves S.J."/>
            <person name="Beiko R.G."/>
            <person name="Coutinho P."/>
            <person name="Dacks J.B."/>
            <person name="Durnford D.G."/>
            <person name="Fast N.M."/>
            <person name="Green B.R."/>
            <person name="Grisdale C."/>
            <person name="Hempe F."/>
            <person name="Henrissat B."/>
            <person name="Hoppner M.P."/>
            <person name="Ishida K.-I."/>
            <person name="Kim E."/>
            <person name="Koreny L."/>
            <person name="Kroth P.G."/>
            <person name="Liu Y."/>
            <person name="Malik S.-B."/>
            <person name="Maier U.G."/>
            <person name="McRose D."/>
            <person name="Mock T."/>
            <person name="Neilson J.A."/>
            <person name="Onodera N.T."/>
            <person name="Poole A.M."/>
            <person name="Pritham E.J."/>
            <person name="Richards T.A."/>
            <person name="Rocap G."/>
            <person name="Roy S.W."/>
            <person name="Sarai C."/>
            <person name="Schaack S."/>
            <person name="Shirato S."/>
            <person name="Slamovits C.H."/>
            <person name="Spencer D.F."/>
            <person name="Suzuki S."/>
            <person name="Worden A.Z."/>
            <person name="Zauner S."/>
            <person name="Barry K."/>
            <person name="Bell C."/>
            <person name="Bharti A.K."/>
            <person name="Crow J.A."/>
            <person name="Grimwood J."/>
            <person name="Kramer R."/>
            <person name="Lindquist E."/>
            <person name="Lucas S."/>
            <person name="Salamov A."/>
            <person name="McFadden G.I."/>
            <person name="Lane C.E."/>
            <person name="Keeling P.J."/>
            <person name="Gray M.W."/>
            <person name="Grigoriev I.V."/>
            <person name="Archibald J.M."/>
        </authorList>
    </citation>
    <scope>NUCLEOTIDE SEQUENCE</scope>
    <source>
        <strain evidence="4">CCMP2712</strain>
    </source>
</reference>
<evidence type="ECO:0000313" key="4">
    <source>
        <dbReference type="Proteomes" id="UP000011087"/>
    </source>
</evidence>
<dbReference type="Proteomes" id="UP000011087">
    <property type="component" value="Unassembled WGS sequence"/>
</dbReference>
<dbReference type="GeneID" id="17287634"/>
<reference evidence="3" key="3">
    <citation type="submission" date="2015-06" db="UniProtKB">
        <authorList>
            <consortium name="EnsemblProtists"/>
        </authorList>
    </citation>
    <scope>IDENTIFICATION</scope>
</reference>
<dbReference type="EMBL" id="JH993455">
    <property type="protein sequence ID" value="EKX30914.1"/>
    <property type="molecule type" value="Genomic_DNA"/>
</dbReference>
<organism evidence="2">
    <name type="scientific">Guillardia theta (strain CCMP2712)</name>
    <name type="common">Cryptophyte</name>
    <dbReference type="NCBI Taxonomy" id="905079"/>
    <lineage>
        <taxon>Eukaryota</taxon>
        <taxon>Cryptophyceae</taxon>
        <taxon>Pyrenomonadales</taxon>
        <taxon>Geminigeraceae</taxon>
        <taxon>Guillardia</taxon>
    </lineage>
</organism>
<protein>
    <submittedName>
        <fullName evidence="2 3">Uncharacterized protein</fullName>
    </submittedName>
</protein>
<gene>
    <name evidence="2" type="ORF">GUITHDRAFT_122876</name>
</gene>
<keyword evidence="4" id="KW-1185">Reference proteome</keyword>
<dbReference type="KEGG" id="gtt:GUITHDRAFT_122876"/>
<name>L1I4V0_GUITC</name>
<dbReference type="AlphaFoldDB" id="L1I4V0"/>
<dbReference type="PaxDb" id="55529-EKX30914"/>
<dbReference type="OrthoDB" id="10261313at2759"/>
<sequence>MLAPISSATPALSGLFAARAGTALRMCKPAQDAGDLPDAGWGGEKKAHTRDPKSTQLDPNDPKSKQTYIPPAESFEEYLKRRQAQGK</sequence>
<proteinExistence type="predicted"/>
<reference evidence="2 4" key="1">
    <citation type="journal article" date="2012" name="Nature">
        <title>Algal genomes reveal evolutionary mosaicism and the fate of nucleomorphs.</title>
        <authorList>
            <consortium name="DOE Joint Genome Institute"/>
            <person name="Curtis B.A."/>
            <person name="Tanifuji G."/>
            <person name="Burki F."/>
            <person name="Gruber A."/>
            <person name="Irimia M."/>
            <person name="Maruyama S."/>
            <person name="Arias M.C."/>
            <person name="Ball S.G."/>
            <person name="Gile G.H."/>
            <person name="Hirakawa Y."/>
            <person name="Hopkins J.F."/>
            <person name="Kuo A."/>
            <person name="Rensing S.A."/>
            <person name="Schmutz J."/>
            <person name="Symeonidi A."/>
            <person name="Elias M."/>
            <person name="Eveleigh R.J."/>
            <person name="Herman E.K."/>
            <person name="Klute M.J."/>
            <person name="Nakayama T."/>
            <person name="Obornik M."/>
            <person name="Reyes-Prieto A."/>
            <person name="Armbrust E.V."/>
            <person name="Aves S.J."/>
            <person name="Beiko R.G."/>
            <person name="Coutinho P."/>
            <person name="Dacks J.B."/>
            <person name="Durnford D.G."/>
            <person name="Fast N.M."/>
            <person name="Green B.R."/>
            <person name="Grisdale C.J."/>
            <person name="Hempel F."/>
            <person name="Henrissat B."/>
            <person name="Hoppner M.P."/>
            <person name="Ishida K."/>
            <person name="Kim E."/>
            <person name="Koreny L."/>
            <person name="Kroth P.G."/>
            <person name="Liu Y."/>
            <person name="Malik S.B."/>
            <person name="Maier U.G."/>
            <person name="McRose D."/>
            <person name="Mock T."/>
            <person name="Neilson J.A."/>
            <person name="Onodera N.T."/>
            <person name="Poole A.M."/>
            <person name="Pritham E.J."/>
            <person name="Richards T.A."/>
            <person name="Rocap G."/>
            <person name="Roy S.W."/>
            <person name="Sarai C."/>
            <person name="Schaack S."/>
            <person name="Shirato S."/>
            <person name="Slamovits C.H."/>
            <person name="Spencer D.F."/>
            <person name="Suzuki S."/>
            <person name="Worden A.Z."/>
            <person name="Zauner S."/>
            <person name="Barry K."/>
            <person name="Bell C."/>
            <person name="Bharti A.K."/>
            <person name="Crow J.A."/>
            <person name="Grimwood J."/>
            <person name="Kramer R."/>
            <person name="Lindquist E."/>
            <person name="Lucas S."/>
            <person name="Salamov A."/>
            <person name="McFadden G.I."/>
            <person name="Lane C.E."/>
            <person name="Keeling P.J."/>
            <person name="Gray M.W."/>
            <person name="Grigoriev I.V."/>
            <person name="Archibald J.M."/>
        </authorList>
    </citation>
    <scope>NUCLEOTIDE SEQUENCE</scope>
    <source>
        <strain evidence="2 4">CCMP2712</strain>
    </source>
</reference>
<accession>L1I4V0</accession>